<feature type="transmembrane region" description="Helical" evidence="1">
    <location>
        <begin position="103"/>
        <end position="128"/>
    </location>
</feature>
<evidence type="ECO:0000256" key="1">
    <source>
        <dbReference type="SAM" id="Phobius"/>
    </source>
</evidence>
<keyword evidence="1 2" id="KW-0812">Transmembrane</keyword>
<organism evidence="2 4">
    <name type="scientific">Medicago truncatula</name>
    <name type="common">Barrel medic</name>
    <name type="synonym">Medicago tribuloides</name>
    <dbReference type="NCBI Taxonomy" id="3880"/>
    <lineage>
        <taxon>Eukaryota</taxon>
        <taxon>Viridiplantae</taxon>
        <taxon>Streptophyta</taxon>
        <taxon>Embryophyta</taxon>
        <taxon>Tracheophyta</taxon>
        <taxon>Spermatophyta</taxon>
        <taxon>Magnoliopsida</taxon>
        <taxon>eudicotyledons</taxon>
        <taxon>Gunneridae</taxon>
        <taxon>Pentapetalae</taxon>
        <taxon>rosids</taxon>
        <taxon>fabids</taxon>
        <taxon>Fabales</taxon>
        <taxon>Fabaceae</taxon>
        <taxon>Papilionoideae</taxon>
        <taxon>50 kb inversion clade</taxon>
        <taxon>NPAAA clade</taxon>
        <taxon>Hologalegina</taxon>
        <taxon>IRL clade</taxon>
        <taxon>Trifolieae</taxon>
        <taxon>Medicago</taxon>
    </lineage>
</organism>
<sequence>MDLNWISKKPSLFQTSYFPDVENLSGGATRFNLRTTGDTPSFSAVSGSRSCQIRHRCHALLLILRSSFLFVSTVVACVSHTTVAGGGFECGGVKGVGSILFKVSLNALVVHCYVLWFAIFVFCLGSRVEFTYVQFRLM</sequence>
<dbReference type="AlphaFoldDB" id="A0A072V665"/>
<dbReference type="EnsemblPlants" id="KEH33665">
    <property type="protein sequence ID" value="KEH33665"/>
    <property type="gene ID" value="MTR_3g450390"/>
</dbReference>
<feature type="transmembrane region" description="Helical" evidence="1">
    <location>
        <begin position="59"/>
        <end position="83"/>
    </location>
</feature>
<accession>A0A072V665</accession>
<dbReference type="HOGENOM" id="CLU_1858198_0_0_1"/>
<keyword evidence="1" id="KW-1133">Transmembrane helix</keyword>
<reference evidence="2 4" key="2">
    <citation type="journal article" date="2014" name="BMC Genomics">
        <title>An improved genome release (version Mt4.0) for the model legume Medicago truncatula.</title>
        <authorList>
            <person name="Tang H."/>
            <person name="Krishnakumar V."/>
            <person name="Bidwell S."/>
            <person name="Rosen B."/>
            <person name="Chan A."/>
            <person name="Zhou S."/>
            <person name="Gentzbittel L."/>
            <person name="Childs K.L."/>
            <person name="Yandell M."/>
            <person name="Gundlach H."/>
            <person name="Mayer K.F."/>
            <person name="Schwartz D.C."/>
            <person name="Town C.D."/>
        </authorList>
    </citation>
    <scope>GENOME REANNOTATION</scope>
    <source>
        <strain evidence="2">A17</strain>
        <strain evidence="3 4">cv. Jemalong A17</strain>
    </source>
</reference>
<proteinExistence type="predicted"/>
<evidence type="ECO:0000313" key="2">
    <source>
        <dbReference type="EMBL" id="KEH33665.1"/>
    </source>
</evidence>
<reference evidence="2 4" key="1">
    <citation type="journal article" date="2011" name="Nature">
        <title>The Medicago genome provides insight into the evolution of rhizobial symbioses.</title>
        <authorList>
            <person name="Young N.D."/>
            <person name="Debelle F."/>
            <person name="Oldroyd G.E."/>
            <person name="Geurts R."/>
            <person name="Cannon S.B."/>
            <person name="Udvardi M.K."/>
            <person name="Benedito V.A."/>
            <person name="Mayer K.F."/>
            <person name="Gouzy J."/>
            <person name="Schoof H."/>
            <person name="Van de Peer Y."/>
            <person name="Proost S."/>
            <person name="Cook D.R."/>
            <person name="Meyers B.C."/>
            <person name="Spannagl M."/>
            <person name="Cheung F."/>
            <person name="De Mita S."/>
            <person name="Krishnakumar V."/>
            <person name="Gundlach H."/>
            <person name="Zhou S."/>
            <person name="Mudge J."/>
            <person name="Bharti A.K."/>
            <person name="Murray J.D."/>
            <person name="Naoumkina M.A."/>
            <person name="Rosen B."/>
            <person name="Silverstein K.A."/>
            <person name="Tang H."/>
            <person name="Rombauts S."/>
            <person name="Zhao P.X."/>
            <person name="Zhou P."/>
            <person name="Barbe V."/>
            <person name="Bardou P."/>
            <person name="Bechner M."/>
            <person name="Bellec A."/>
            <person name="Berger A."/>
            <person name="Berges H."/>
            <person name="Bidwell S."/>
            <person name="Bisseling T."/>
            <person name="Choisne N."/>
            <person name="Couloux A."/>
            <person name="Denny R."/>
            <person name="Deshpande S."/>
            <person name="Dai X."/>
            <person name="Doyle J.J."/>
            <person name="Dudez A.M."/>
            <person name="Farmer A.D."/>
            <person name="Fouteau S."/>
            <person name="Franken C."/>
            <person name="Gibelin C."/>
            <person name="Gish J."/>
            <person name="Goldstein S."/>
            <person name="Gonzalez A.J."/>
            <person name="Green P.J."/>
            <person name="Hallab A."/>
            <person name="Hartog M."/>
            <person name="Hua A."/>
            <person name="Humphray S.J."/>
            <person name="Jeong D.H."/>
            <person name="Jing Y."/>
            <person name="Jocker A."/>
            <person name="Kenton S.M."/>
            <person name="Kim D.J."/>
            <person name="Klee K."/>
            <person name="Lai H."/>
            <person name="Lang C."/>
            <person name="Lin S."/>
            <person name="Macmil S.L."/>
            <person name="Magdelenat G."/>
            <person name="Matthews L."/>
            <person name="McCorrison J."/>
            <person name="Monaghan E.L."/>
            <person name="Mun J.H."/>
            <person name="Najar F.Z."/>
            <person name="Nicholson C."/>
            <person name="Noirot C."/>
            <person name="O'Bleness M."/>
            <person name="Paule C.R."/>
            <person name="Poulain J."/>
            <person name="Prion F."/>
            <person name="Qin B."/>
            <person name="Qu C."/>
            <person name="Retzel E.F."/>
            <person name="Riddle C."/>
            <person name="Sallet E."/>
            <person name="Samain S."/>
            <person name="Samson N."/>
            <person name="Sanders I."/>
            <person name="Saurat O."/>
            <person name="Scarpelli C."/>
            <person name="Schiex T."/>
            <person name="Segurens B."/>
            <person name="Severin A.J."/>
            <person name="Sherrier D.J."/>
            <person name="Shi R."/>
            <person name="Sims S."/>
            <person name="Singer S.R."/>
            <person name="Sinharoy S."/>
            <person name="Sterck L."/>
            <person name="Viollet A."/>
            <person name="Wang B.B."/>
            <person name="Wang K."/>
            <person name="Wang M."/>
            <person name="Wang X."/>
            <person name="Warfsmann J."/>
            <person name="Weissenbach J."/>
            <person name="White D.D."/>
            <person name="White J.D."/>
            <person name="Wiley G.B."/>
            <person name="Wincker P."/>
            <person name="Xing Y."/>
            <person name="Yang L."/>
            <person name="Yao Z."/>
            <person name="Ying F."/>
            <person name="Zhai J."/>
            <person name="Zhou L."/>
            <person name="Zuber A."/>
            <person name="Denarie J."/>
            <person name="Dixon R.A."/>
            <person name="May G.D."/>
            <person name="Schwartz D.C."/>
            <person name="Rogers J."/>
            <person name="Quetier F."/>
            <person name="Town C.D."/>
            <person name="Roe B.A."/>
        </authorList>
    </citation>
    <scope>NUCLEOTIDE SEQUENCE [LARGE SCALE GENOMIC DNA]</scope>
    <source>
        <strain evidence="2">A17</strain>
        <strain evidence="3 4">cv. Jemalong A17</strain>
    </source>
</reference>
<keyword evidence="4" id="KW-1185">Reference proteome</keyword>
<evidence type="ECO:0000313" key="4">
    <source>
        <dbReference type="Proteomes" id="UP000002051"/>
    </source>
</evidence>
<name>A0A072V665_MEDTR</name>
<evidence type="ECO:0000313" key="3">
    <source>
        <dbReference type="EnsemblPlants" id="KEH33665"/>
    </source>
</evidence>
<gene>
    <name evidence="2" type="ordered locus">MTR_3g450390</name>
</gene>
<dbReference type="Proteomes" id="UP000002051">
    <property type="component" value="Chromosome 3"/>
</dbReference>
<keyword evidence="1" id="KW-0472">Membrane</keyword>
<protein>
    <submittedName>
        <fullName evidence="2">Transmembrane protein, putative</fullName>
    </submittedName>
</protein>
<reference evidence="3" key="3">
    <citation type="submission" date="2015-04" db="UniProtKB">
        <authorList>
            <consortium name="EnsemblPlants"/>
        </authorList>
    </citation>
    <scope>IDENTIFICATION</scope>
    <source>
        <strain evidence="3">cv. Jemalong A17</strain>
    </source>
</reference>
<dbReference type="EMBL" id="CM001219">
    <property type="protein sequence ID" value="KEH33665.1"/>
    <property type="molecule type" value="Genomic_DNA"/>
</dbReference>